<evidence type="ECO:0000256" key="7">
    <source>
        <dbReference type="ARBA" id="ARBA00023136"/>
    </source>
</evidence>
<feature type="transmembrane region" description="Helical" evidence="9">
    <location>
        <begin position="544"/>
        <end position="568"/>
    </location>
</feature>
<protein>
    <submittedName>
        <fullName evidence="10">V-type ATP synthase subunit I</fullName>
    </submittedName>
</protein>
<dbReference type="Proteomes" id="UP000196573">
    <property type="component" value="Unassembled WGS sequence"/>
</dbReference>
<proteinExistence type="inferred from homology"/>
<evidence type="ECO:0000256" key="3">
    <source>
        <dbReference type="ARBA" id="ARBA00022448"/>
    </source>
</evidence>
<evidence type="ECO:0000256" key="5">
    <source>
        <dbReference type="ARBA" id="ARBA00022989"/>
    </source>
</evidence>
<accession>A0A1X7AIB5</accession>
<keyword evidence="7 9" id="KW-0472">Membrane</keyword>
<keyword evidence="5 9" id="KW-1133">Transmembrane helix</keyword>
<dbReference type="GO" id="GO:0046961">
    <property type="term" value="F:proton-transporting ATPase activity, rotational mechanism"/>
    <property type="evidence" value="ECO:0007669"/>
    <property type="project" value="InterPro"/>
</dbReference>
<keyword evidence="4 9" id="KW-0812">Transmembrane</keyword>
<evidence type="ECO:0000256" key="6">
    <source>
        <dbReference type="ARBA" id="ARBA00023065"/>
    </source>
</evidence>
<evidence type="ECO:0000256" key="4">
    <source>
        <dbReference type="ARBA" id="ARBA00022692"/>
    </source>
</evidence>
<evidence type="ECO:0000256" key="2">
    <source>
        <dbReference type="ARBA" id="ARBA00009904"/>
    </source>
</evidence>
<sequence>MSIKALKKITLYGLTSEKEELLRGLQHLGCMHLIPLMLPTDSDGELSEPQSAKEALHWLTSCPTKRREARSTGDHTANAIVNMVLDNRVRHRKAADRRDALIKRIKEVQPWGDYSFPPLEEMANVRLWFYVVPLKEMTEVQALELPYEVVHQTNKNAYVVVLSEQEPSADILPIKRSHVGKYSLSELEARLEEAEMALEDIQGERESLTRWIYIISQAVARFEDEQALREASRSALEDDQFFLVSGWMPADREQDVRAFADERLAAVTFEEPEDADNPPTLLESSEGTGGGSEAFSFFQMPGYRSWDPGKMVFYSFSLFFAMIMSDAAYCAILGGILFLYRGKLSASEGGRRLLNMGYFMSALGIIWGVMIGSYFGVAPEPDTLLGKVAFINLNDYGAMMALSIVVGVGHLVIANFMNFWINRKRSTSLAHLGWSVTMLGGLGLYLGKSSYLPAVFADPVGPALMIAGAVMIFLFSSERKVGSAKDFILRILDGLKGIYSVTSAFGDILSYMRLFALGLSGASLAMTFNNLAHDALNTSPVTGVLFAGVILLLGHVLNFALCIMSGVVHGMRLNVIEFVNWGMSDEGYPFKAFRKQED</sequence>
<keyword evidence="6" id="KW-0406">Ion transport</keyword>
<dbReference type="PANTHER" id="PTHR11629:SF63">
    <property type="entry name" value="V-TYPE PROTON ATPASE SUBUNIT A"/>
    <property type="match status" value="1"/>
</dbReference>
<dbReference type="GO" id="GO:0016471">
    <property type="term" value="C:vacuolar proton-transporting V-type ATPase complex"/>
    <property type="evidence" value="ECO:0007669"/>
    <property type="project" value="TreeGrafter"/>
</dbReference>
<reference evidence="10 11" key="1">
    <citation type="submission" date="2017-03" db="EMBL/GenBank/DDBJ databases">
        <authorList>
            <person name="Afonso C.L."/>
            <person name="Miller P.J."/>
            <person name="Scott M.A."/>
            <person name="Spackman E."/>
            <person name="Goraichik I."/>
            <person name="Dimitrov K.M."/>
            <person name="Suarez D.L."/>
            <person name="Swayne D.E."/>
        </authorList>
    </citation>
    <scope>NUCLEOTIDE SEQUENCE [LARGE SCALE GENOMIC DNA]</scope>
    <source>
        <strain evidence="10">SB41UT1</strain>
    </source>
</reference>
<evidence type="ECO:0000313" key="10">
    <source>
        <dbReference type="EMBL" id="SMA43450.1"/>
    </source>
</evidence>
<feature type="transmembrane region" description="Helical" evidence="9">
    <location>
        <begin position="311"/>
        <end position="340"/>
    </location>
</feature>
<dbReference type="AlphaFoldDB" id="A0A1X7AIB5"/>
<comment type="subcellular location">
    <subcellularLocation>
        <location evidence="1">Membrane</location>
        <topology evidence="1">Multi-pass membrane protein</topology>
    </subcellularLocation>
</comment>
<evidence type="ECO:0000256" key="9">
    <source>
        <dbReference type="SAM" id="Phobius"/>
    </source>
</evidence>
<dbReference type="RefSeq" id="WP_087108603.1">
    <property type="nucleotide sequence ID" value="NZ_CBCSCN010000008.1"/>
</dbReference>
<dbReference type="OrthoDB" id="9803814at2"/>
<dbReference type="PANTHER" id="PTHR11629">
    <property type="entry name" value="VACUOLAR PROTON ATPASES"/>
    <property type="match status" value="1"/>
</dbReference>
<dbReference type="EMBL" id="FWPT01000003">
    <property type="protein sequence ID" value="SMA43450.1"/>
    <property type="molecule type" value="Genomic_DNA"/>
</dbReference>
<organism evidence="10 11">
    <name type="scientific">Parendozoicomonas haliclonae</name>
    <dbReference type="NCBI Taxonomy" id="1960125"/>
    <lineage>
        <taxon>Bacteria</taxon>
        <taxon>Pseudomonadati</taxon>
        <taxon>Pseudomonadota</taxon>
        <taxon>Gammaproteobacteria</taxon>
        <taxon>Oceanospirillales</taxon>
        <taxon>Endozoicomonadaceae</taxon>
        <taxon>Parendozoicomonas</taxon>
    </lineage>
</organism>
<feature type="transmembrane region" description="Helical" evidence="9">
    <location>
        <begin position="352"/>
        <end position="376"/>
    </location>
</feature>
<gene>
    <name evidence="10" type="ORF">EHSB41UT_01590</name>
</gene>
<feature type="transmembrane region" description="Helical" evidence="9">
    <location>
        <begin position="459"/>
        <end position="477"/>
    </location>
</feature>
<evidence type="ECO:0000256" key="1">
    <source>
        <dbReference type="ARBA" id="ARBA00004141"/>
    </source>
</evidence>
<comment type="similarity">
    <text evidence="2">Belongs to the V-ATPase 116 kDa subunit family.</text>
</comment>
<keyword evidence="11" id="KW-1185">Reference proteome</keyword>
<dbReference type="InterPro" id="IPR002490">
    <property type="entry name" value="V-ATPase_116kDa_su"/>
</dbReference>
<evidence type="ECO:0000313" key="11">
    <source>
        <dbReference type="Proteomes" id="UP000196573"/>
    </source>
</evidence>
<dbReference type="GO" id="GO:0033179">
    <property type="term" value="C:proton-transporting V-type ATPase, V0 domain"/>
    <property type="evidence" value="ECO:0007669"/>
    <property type="project" value="InterPro"/>
</dbReference>
<dbReference type="GO" id="GO:0007035">
    <property type="term" value="P:vacuolar acidification"/>
    <property type="evidence" value="ECO:0007669"/>
    <property type="project" value="TreeGrafter"/>
</dbReference>
<feature type="transmembrane region" description="Helical" evidence="9">
    <location>
        <begin position="429"/>
        <end position="447"/>
    </location>
</feature>
<evidence type="ECO:0000256" key="8">
    <source>
        <dbReference type="SAM" id="MobiDB-lite"/>
    </source>
</evidence>
<feature type="transmembrane region" description="Helical" evidence="9">
    <location>
        <begin position="396"/>
        <end position="417"/>
    </location>
</feature>
<dbReference type="GO" id="GO:0051117">
    <property type="term" value="F:ATPase binding"/>
    <property type="evidence" value="ECO:0007669"/>
    <property type="project" value="TreeGrafter"/>
</dbReference>
<feature type="transmembrane region" description="Helical" evidence="9">
    <location>
        <begin position="498"/>
        <end position="524"/>
    </location>
</feature>
<name>A0A1X7AIB5_9GAMM</name>
<feature type="region of interest" description="Disordered" evidence="8">
    <location>
        <begin position="270"/>
        <end position="289"/>
    </location>
</feature>
<keyword evidence="3" id="KW-0813">Transport</keyword>